<dbReference type="EMBL" id="JBFXLU010000054">
    <property type="protein sequence ID" value="KAL2847816.1"/>
    <property type="molecule type" value="Genomic_DNA"/>
</dbReference>
<organism evidence="1 2">
    <name type="scientific">Aspergillus pseudoustus</name>
    <dbReference type="NCBI Taxonomy" id="1810923"/>
    <lineage>
        <taxon>Eukaryota</taxon>
        <taxon>Fungi</taxon>
        <taxon>Dikarya</taxon>
        <taxon>Ascomycota</taxon>
        <taxon>Pezizomycotina</taxon>
        <taxon>Eurotiomycetes</taxon>
        <taxon>Eurotiomycetidae</taxon>
        <taxon>Eurotiales</taxon>
        <taxon>Aspergillaceae</taxon>
        <taxon>Aspergillus</taxon>
        <taxon>Aspergillus subgen. Nidulantes</taxon>
    </lineage>
</organism>
<gene>
    <name evidence="1" type="ORF">BJY01DRAFT_246718</name>
</gene>
<comment type="caution">
    <text evidence="1">The sequence shown here is derived from an EMBL/GenBank/DDBJ whole genome shotgun (WGS) entry which is preliminary data.</text>
</comment>
<evidence type="ECO:0000313" key="2">
    <source>
        <dbReference type="Proteomes" id="UP001610446"/>
    </source>
</evidence>
<evidence type="ECO:0008006" key="3">
    <source>
        <dbReference type="Google" id="ProtNLM"/>
    </source>
</evidence>
<sequence length="403" mass="44694">MSPLLVHSRENFTSCILCGGTTVTVEPGRADTIRVYPALAEQADDNKPCACYGLGQLSDLARAFPARSPALTTRMATARTSSDPFERLPLELRQEFAFRIPTPDFLNLRYASRSIGRVFDDGIFWQVKFQQDRKFLLQCLPRGRVAGNNDLDFRLLYQAGSRVENDFETTKLMPLPLAFYGRALHSYHGPMMKSGLRVERVQLSSPPLVTLGVSFESTQHPVGTSGATTLEDVAHITGFDLTAKDGTQMTLGESPCNSVRTIRARDLPWTEPTKYYHRRGYEPHHEWADHVWAHRFGAAHLAGRASFHGSHISYNAEAIYSIGVISSEGTAVERGCNALGAAPGTSHVFDLHMDEVTEVVATWQDRKLVDLGVRGQGVRRQLHGFPPRNFVAKGWCLGLALNP</sequence>
<proteinExistence type="predicted"/>
<name>A0ABR4K680_9EURO</name>
<dbReference type="InterPro" id="IPR036047">
    <property type="entry name" value="F-box-like_dom_sf"/>
</dbReference>
<protein>
    <recommendedName>
        <fullName evidence="3">F-box domain-containing protein</fullName>
    </recommendedName>
</protein>
<dbReference type="SUPFAM" id="SSF81383">
    <property type="entry name" value="F-box domain"/>
    <property type="match status" value="1"/>
</dbReference>
<reference evidence="1 2" key="1">
    <citation type="submission" date="2024-07" db="EMBL/GenBank/DDBJ databases">
        <title>Section-level genome sequencing and comparative genomics of Aspergillus sections Usti and Cavernicolus.</title>
        <authorList>
            <consortium name="Lawrence Berkeley National Laboratory"/>
            <person name="Nybo J.L."/>
            <person name="Vesth T.C."/>
            <person name="Theobald S."/>
            <person name="Frisvad J.C."/>
            <person name="Larsen T.O."/>
            <person name="Kjaerboelling I."/>
            <person name="Rothschild-Mancinelli K."/>
            <person name="Lyhne E.K."/>
            <person name="Kogle M.E."/>
            <person name="Barry K."/>
            <person name="Clum A."/>
            <person name="Na H."/>
            <person name="Ledsgaard L."/>
            <person name="Lin J."/>
            <person name="Lipzen A."/>
            <person name="Kuo A."/>
            <person name="Riley R."/>
            <person name="Mondo S."/>
            <person name="Labutti K."/>
            <person name="Haridas S."/>
            <person name="Pangalinan J."/>
            <person name="Salamov A.A."/>
            <person name="Simmons B.A."/>
            <person name="Magnuson J.K."/>
            <person name="Chen J."/>
            <person name="Drula E."/>
            <person name="Henrissat B."/>
            <person name="Wiebenga A."/>
            <person name="Lubbers R.J."/>
            <person name="Gomes A.C."/>
            <person name="Makela M.R."/>
            <person name="Stajich J."/>
            <person name="Grigoriev I.V."/>
            <person name="Mortensen U.H."/>
            <person name="De Vries R.P."/>
            <person name="Baker S.E."/>
            <person name="Andersen M.R."/>
        </authorList>
    </citation>
    <scope>NUCLEOTIDE SEQUENCE [LARGE SCALE GENOMIC DNA]</scope>
    <source>
        <strain evidence="1 2">CBS 123904</strain>
    </source>
</reference>
<accession>A0ABR4K680</accession>
<dbReference type="Proteomes" id="UP001610446">
    <property type="component" value="Unassembled WGS sequence"/>
</dbReference>
<keyword evidence="2" id="KW-1185">Reference proteome</keyword>
<evidence type="ECO:0000313" key="1">
    <source>
        <dbReference type="EMBL" id="KAL2847816.1"/>
    </source>
</evidence>